<dbReference type="SUPFAM" id="SSF142433">
    <property type="entry name" value="CinA-like"/>
    <property type="match status" value="1"/>
</dbReference>
<dbReference type="OrthoDB" id="1253990at2"/>
<keyword evidence="3" id="KW-1185">Reference proteome</keyword>
<comment type="caution">
    <text evidence="2">The sequence shown here is derived from an EMBL/GenBank/DDBJ whole genome shotgun (WGS) entry which is preliminary data.</text>
</comment>
<dbReference type="Proteomes" id="UP000279275">
    <property type="component" value="Unassembled WGS sequence"/>
</dbReference>
<proteinExistence type="predicted"/>
<dbReference type="Gene3D" id="3.90.950.20">
    <property type="entry name" value="CinA-like"/>
    <property type="match status" value="1"/>
</dbReference>
<name>A0A3M2KSW3_9NOCA</name>
<reference evidence="2 3" key="1">
    <citation type="submission" date="2018-10" db="EMBL/GenBank/DDBJ databases">
        <title>Isolation from cow dung.</title>
        <authorList>
            <person name="Ling L."/>
        </authorList>
    </citation>
    <scope>NUCLEOTIDE SEQUENCE [LARGE SCALE GENOMIC DNA]</scope>
    <source>
        <strain evidence="2 3">NEAU-LL90</strain>
    </source>
</reference>
<evidence type="ECO:0000313" key="2">
    <source>
        <dbReference type="EMBL" id="RMI28529.1"/>
    </source>
</evidence>
<dbReference type="InterPro" id="IPR008136">
    <property type="entry name" value="CinA_C"/>
</dbReference>
<dbReference type="EMBL" id="RFFH01000020">
    <property type="protein sequence ID" value="RMI28529.1"/>
    <property type="molecule type" value="Genomic_DNA"/>
</dbReference>
<feature type="domain" description="CinA C-terminal" evidence="1">
    <location>
        <begin position="11"/>
        <end position="159"/>
    </location>
</feature>
<dbReference type="NCBIfam" id="TIGR00199">
    <property type="entry name" value="PncC_domain"/>
    <property type="match status" value="1"/>
</dbReference>
<dbReference type="AlphaFoldDB" id="A0A3M2KSW3"/>
<evidence type="ECO:0000313" key="3">
    <source>
        <dbReference type="Proteomes" id="UP000279275"/>
    </source>
</evidence>
<dbReference type="Pfam" id="PF02464">
    <property type="entry name" value="CinA"/>
    <property type="match status" value="1"/>
</dbReference>
<gene>
    <name evidence="2" type="ORF">EBN03_29350</name>
</gene>
<protein>
    <submittedName>
        <fullName evidence="2">CinA family protein</fullName>
    </submittedName>
</protein>
<accession>A0A3M2KSW3</accession>
<organism evidence="2 3">
    <name type="scientific">Nocardia stercoris</name>
    <dbReference type="NCBI Taxonomy" id="2483361"/>
    <lineage>
        <taxon>Bacteria</taxon>
        <taxon>Bacillati</taxon>
        <taxon>Actinomycetota</taxon>
        <taxon>Actinomycetes</taxon>
        <taxon>Mycobacteriales</taxon>
        <taxon>Nocardiaceae</taxon>
        <taxon>Nocardia</taxon>
    </lineage>
</organism>
<evidence type="ECO:0000259" key="1">
    <source>
        <dbReference type="Pfam" id="PF02464"/>
    </source>
</evidence>
<sequence>MTDPLVAAVPATELVRRLVAAGQTVATAESLTAGLLSATIAGIPGASAVLRGGLIVYATDLKQQLAGVSGATLAADGPVAATTAEQLAVGAATVCGADWGIGLTGVAGPQSQDGHPVGTVFLGVAGPDAVHVVRLTLPGDRWSIRIGAVRAAVAELIRALDGENSVAPGTKRPRGSVICENGISANGITDDARSGQVET</sequence>
<dbReference type="InterPro" id="IPR036653">
    <property type="entry name" value="CinA-like_C"/>
</dbReference>